<protein>
    <submittedName>
        <fullName evidence="2">Uncharacterized protein</fullName>
    </submittedName>
</protein>
<accession>A0A8K0DB50</accession>
<sequence length="81" mass="8845">MSVKQNKGTSCRALCTATSVTSDESSQSSTPDQFSNEDGRSHSLSGLRRGLEQLTLNTGGSAQQAAEIYFMKQEDEELRQK</sequence>
<dbReference type="AlphaFoldDB" id="A0A8K0DB50"/>
<evidence type="ECO:0000256" key="1">
    <source>
        <dbReference type="SAM" id="MobiDB-lite"/>
    </source>
</evidence>
<comment type="caution">
    <text evidence="2">The sequence shown here is derived from an EMBL/GenBank/DDBJ whole genome shotgun (WGS) entry which is preliminary data.</text>
</comment>
<name>A0A8K0DB50_IGNLU</name>
<gene>
    <name evidence="2" type="ORF">ILUMI_03662</name>
</gene>
<evidence type="ECO:0000313" key="2">
    <source>
        <dbReference type="EMBL" id="KAF2902529.1"/>
    </source>
</evidence>
<evidence type="ECO:0000313" key="3">
    <source>
        <dbReference type="Proteomes" id="UP000801492"/>
    </source>
</evidence>
<dbReference type="Proteomes" id="UP000801492">
    <property type="component" value="Unassembled WGS sequence"/>
</dbReference>
<organism evidence="2 3">
    <name type="scientific">Ignelater luminosus</name>
    <name type="common">Cucubano</name>
    <name type="synonym">Pyrophorus luminosus</name>
    <dbReference type="NCBI Taxonomy" id="2038154"/>
    <lineage>
        <taxon>Eukaryota</taxon>
        <taxon>Metazoa</taxon>
        <taxon>Ecdysozoa</taxon>
        <taxon>Arthropoda</taxon>
        <taxon>Hexapoda</taxon>
        <taxon>Insecta</taxon>
        <taxon>Pterygota</taxon>
        <taxon>Neoptera</taxon>
        <taxon>Endopterygota</taxon>
        <taxon>Coleoptera</taxon>
        <taxon>Polyphaga</taxon>
        <taxon>Elateriformia</taxon>
        <taxon>Elateroidea</taxon>
        <taxon>Elateridae</taxon>
        <taxon>Agrypninae</taxon>
        <taxon>Pyrophorini</taxon>
        <taxon>Ignelater</taxon>
    </lineage>
</organism>
<keyword evidence="3" id="KW-1185">Reference proteome</keyword>
<feature type="region of interest" description="Disordered" evidence="1">
    <location>
        <begin position="16"/>
        <end position="62"/>
    </location>
</feature>
<feature type="compositionally biased region" description="Low complexity" evidence="1">
    <location>
        <begin position="18"/>
        <end position="30"/>
    </location>
</feature>
<reference evidence="2" key="1">
    <citation type="submission" date="2019-08" db="EMBL/GenBank/DDBJ databases">
        <title>The genome of the North American firefly Photinus pyralis.</title>
        <authorList>
            <consortium name="Photinus pyralis genome working group"/>
            <person name="Fallon T.R."/>
            <person name="Sander Lower S.E."/>
            <person name="Weng J.-K."/>
        </authorList>
    </citation>
    <scope>NUCLEOTIDE SEQUENCE</scope>
    <source>
        <strain evidence="2">TRF0915ILg1</strain>
        <tissue evidence="2">Whole body</tissue>
    </source>
</reference>
<proteinExistence type="predicted"/>
<dbReference type="EMBL" id="VTPC01001267">
    <property type="protein sequence ID" value="KAF2902529.1"/>
    <property type="molecule type" value="Genomic_DNA"/>
</dbReference>